<keyword evidence="4 7" id="KW-0694">RNA-binding</keyword>
<proteinExistence type="inferred from homology"/>
<dbReference type="AlphaFoldDB" id="A0AAD9MCP0"/>
<evidence type="ECO:0000259" key="8">
    <source>
        <dbReference type="SMART" id="SM00359"/>
    </source>
</evidence>
<evidence type="ECO:0000256" key="1">
    <source>
        <dbReference type="ARBA" id="ARBA00004604"/>
    </source>
</evidence>
<dbReference type="PIRSF" id="PIRSF017190">
    <property type="entry name" value="Rbsml_synth_fac_NIP7"/>
    <property type="match status" value="1"/>
</dbReference>
<keyword evidence="5 7" id="KW-0539">Nucleus</keyword>
<dbReference type="Pfam" id="PF17833">
    <property type="entry name" value="pre-PUA_NIP7"/>
    <property type="match status" value="1"/>
</dbReference>
<dbReference type="FunFam" id="3.10.450.220:FF:000001">
    <property type="entry name" value="60S ribosome subunit biogenesis protein NIP7 homolog"/>
    <property type="match status" value="1"/>
</dbReference>
<dbReference type="InterPro" id="IPR040598">
    <property type="entry name" value="NIP7_N"/>
</dbReference>
<name>A0AAD9MCP0_9PEZI</name>
<dbReference type="SUPFAM" id="SSF88697">
    <property type="entry name" value="PUA domain-like"/>
    <property type="match status" value="1"/>
</dbReference>
<evidence type="ECO:0000313" key="10">
    <source>
        <dbReference type="Proteomes" id="UP001217918"/>
    </source>
</evidence>
<evidence type="ECO:0000256" key="5">
    <source>
        <dbReference type="ARBA" id="ARBA00023242"/>
    </source>
</evidence>
<comment type="subcellular location">
    <subcellularLocation>
        <location evidence="1">Nucleus</location>
        <location evidence="1">Nucleolus</location>
    </subcellularLocation>
</comment>
<sequence length="189" mass="20937">MMRSLTEPETQALFAKLAVYCGNSLKNLIAPEDPNKPDARSVFRLHKDRIYYVRKDIADLATSVARANLLCLGVCVGKFTKSGKVRLHITALPILAPHARYKMWVRPSGEMPFLYGSNVVKAHVGRWDDQCPEHTGILVLNMADVPLGFGVTARSTAEAKRLDPTAVVCFRQADCGEYLRDEDTLFASG</sequence>
<reference evidence="9" key="1">
    <citation type="journal article" date="2023" name="Mol. Plant Microbe Interact.">
        <title>Elucidating the Obligate Nature and Biological Capacity of an Invasive Fungal Corn Pathogen.</title>
        <authorList>
            <person name="MacCready J.S."/>
            <person name="Roggenkamp E.M."/>
            <person name="Gdanetz K."/>
            <person name="Chilvers M.I."/>
        </authorList>
    </citation>
    <scope>NUCLEOTIDE SEQUENCE</scope>
    <source>
        <strain evidence="9">PM02</strain>
    </source>
</reference>
<dbReference type="InterPro" id="IPR036974">
    <property type="entry name" value="PUA_sf"/>
</dbReference>
<evidence type="ECO:0000256" key="4">
    <source>
        <dbReference type="ARBA" id="ARBA00022884"/>
    </source>
</evidence>
<evidence type="ECO:0000256" key="3">
    <source>
        <dbReference type="ARBA" id="ARBA00022517"/>
    </source>
</evidence>
<dbReference type="FunFam" id="2.30.130.10:FF:000002">
    <property type="entry name" value="60S ribosome subunit biogenesis protein NIP7 homolog"/>
    <property type="match status" value="1"/>
</dbReference>
<protein>
    <recommendedName>
        <fullName evidence="7">60S ribosome subunit biogenesis protein NIP7</fullName>
    </recommendedName>
</protein>
<dbReference type="Pfam" id="PF03657">
    <property type="entry name" value="UPF0113"/>
    <property type="match status" value="1"/>
</dbReference>
<dbReference type="CDD" id="cd21151">
    <property type="entry name" value="PUA_Nip7-like"/>
    <property type="match status" value="1"/>
</dbReference>
<accession>A0AAD9MCP0</accession>
<keyword evidence="10" id="KW-1185">Reference proteome</keyword>
<dbReference type="EMBL" id="JAQQPM010000006">
    <property type="protein sequence ID" value="KAK2072209.1"/>
    <property type="molecule type" value="Genomic_DNA"/>
</dbReference>
<dbReference type="Gene3D" id="2.30.130.10">
    <property type="entry name" value="PUA domain"/>
    <property type="match status" value="1"/>
</dbReference>
<dbReference type="SUPFAM" id="SSF88802">
    <property type="entry name" value="Pre-PUA domain"/>
    <property type="match status" value="1"/>
</dbReference>
<comment type="caution">
    <text evidence="9">The sequence shown here is derived from an EMBL/GenBank/DDBJ whole genome shotgun (WGS) entry which is preliminary data.</text>
</comment>
<dbReference type="GO" id="GO:0003723">
    <property type="term" value="F:RNA binding"/>
    <property type="evidence" value="ECO:0007669"/>
    <property type="project" value="UniProtKB-KW"/>
</dbReference>
<gene>
    <name evidence="9" type="ORF">P8C59_006580</name>
</gene>
<dbReference type="InterPro" id="IPR005155">
    <property type="entry name" value="UPF0113_PUA"/>
</dbReference>
<organism evidence="9 10">
    <name type="scientific">Phyllachora maydis</name>
    <dbReference type="NCBI Taxonomy" id="1825666"/>
    <lineage>
        <taxon>Eukaryota</taxon>
        <taxon>Fungi</taxon>
        <taxon>Dikarya</taxon>
        <taxon>Ascomycota</taxon>
        <taxon>Pezizomycotina</taxon>
        <taxon>Sordariomycetes</taxon>
        <taxon>Sordariomycetidae</taxon>
        <taxon>Phyllachorales</taxon>
        <taxon>Phyllachoraceae</taxon>
        <taxon>Phyllachora</taxon>
    </lineage>
</organism>
<dbReference type="GO" id="GO:1902626">
    <property type="term" value="P:assembly of large subunit precursor of preribosome"/>
    <property type="evidence" value="ECO:0007669"/>
    <property type="project" value="UniProtKB-ARBA"/>
</dbReference>
<dbReference type="SMART" id="SM00359">
    <property type="entry name" value="PUA"/>
    <property type="match status" value="1"/>
</dbReference>
<evidence type="ECO:0000256" key="6">
    <source>
        <dbReference type="ARBA" id="ARBA00054591"/>
    </source>
</evidence>
<dbReference type="InterPro" id="IPR055359">
    <property type="entry name" value="Nip7_N_euk"/>
</dbReference>
<evidence type="ECO:0000256" key="7">
    <source>
        <dbReference type="PIRNR" id="PIRNR017190"/>
    </source>
</evidence>
<dbReference type="GO" id="GO:0005730">
    <property type="term" value="C:nucleolus"/>
    <property type="evidence" value="ECO:0007669"/>
    <property type="project" value="UniProtKB-SubCell"/>
</dbReference>
<dbReference type="CDD" id="cd21146">
    <property type="entry name" value="Nip7_N_euk"/>
    <property type="match status" value="1"/>
</dbReference>
<dbReference type="InterPro" id="IPR002478">
    <property type="entry name" value="PUA"/>
</dbReference>
<dbReference type="Proteomes" id="UP001217918">
    <property type="component" value="Unassembled WGS sequence"/>
</dbReference>
<feature type="domain" description="PUA" evidence="8">
    <location>
        <begin position="101"/>
        <end position="176"/>
    </location>
</feature>
<dbReference type="Gene3D" id="3.10.450.220">
    <property type="match status" value="1"/>
</dbReference>
<comment type="function">
    <text evidence="6 7">Required for proper 27S pre-rRNA processing and 60S ribosome subunit assembly.</text>
</comment>
<comment type="subunit">
    <text evidence="7">Interacts with pre-ribosome complex.</text>
</comment>
<dbReference type="InterPro" id="IPR016686">
    <property type="entry name" value="Ribosomal_synth_fac_NIP7"/>
</dbReference>
<dbReference type="PROSITE" id="PS50890">
    <property type="entry name" value="PUA"/>
    <property type="match status" value="1"/>
</dbReference>
<evidence type="ECO:0000256" key="2">
    <source>
        <dbReference type="ARBA" id="ARBA00009895"/>
    </source>
</evidence>
<comment type="similarity">
    <text evidence="2 7">Belongs to the NIP7 family.</text>
</comment>
<evidence type="ECO:0000313" key="9">
    <source>
        <dbReference type="EMBL" id="KAK2072209.1"/>
    </source>
</evidence>
<dbReference type="InterPro" id="IPR015947">
    <property type="entry name" value="PUA-like_sf"/>
</dbReference>
<keyword evidence="3 7" id="KW-0690">Ribosome biogenesis</keyword>